<protein>
    <submittedName>
        <fullName evidence="1">Tannase/feruloyl esterase family alpha/beta hydrolase</fullName>
    </submittedName>
</protein>
<dbReference type="AlphaFoldDB" id="A0A5C4MX61"/>
<reference evidence="1 2" key="1">
    <citation type="submission" date="2019-06" db="EMBL/GenBank/DDBJ databases">
        <title>YIM 131921 draft genome.</title>
        <authorList>
            <person name="Jiang L."/>
        </authorList>
    </citation>
    <scope>NUCLEOTIDE SEQUENCE [LARGE SCALE GENOMIC DNA]</scope>
    <source>
        <strain evidence="1 2">YIM 131921</strain>
    </source>
</reference>
<organism evidence="1 2">
    <name type="scientific">Rubellimicrobium rubrum</name>
    <dbReference type="NCBI Taxonomy" id="2585369"/>
    <lineage>
        <taxon>Bacteria</taxon>
        <taxon>Pseudomonadati</taxon>
        <taxon>Pseudomonadota</taxon>
        <taxon>Alphaproteobacteria</taxon>
        <taxon>Rhodobacterales</taxon>
        <taxon>Roseobacteraceae</taxon>
        <taxon>Rubellimicrobium</taxon>
    </lineage>
</organism>
<proteinExistence type="predicted"/>
<evidence type="ECO:0000313" key="2">
    <source>
        <dbReference type="Proteomes" id="UP000305887"/>
    </source>
</evidence>
<gene>
    <name evidence="1" type="ORF">FHG66_12105</name>
</gene>
<dbReference type="GO" id="GO:0016787">
    <property type="term" value="F:hydrolase activity"/>
    <property type="evidence" value="ECO:0007669"/>
    <property type="project" value="UniProtKB-KW"/>
</dbReference>
<accession>A0A5C4MX61</accession>
<dbReference type="Proteomes" id="UP000305887">
    <property type="component" value="Unassembled WGS sequence"/>
</dbReference>
<dbReference type="EMBL" id="VDFU01000013">
    <property type="protein sequence ID" value="TNC49204.1"/>
    <property type="molecule type" value="Genomic_DNA"/>
</dbReference>
<sequence>MPPISTVDCYRAVVETIGGFEEVQSFSRFSIISGFYHCPCGNPELGDPATEVRLRQELVDWVESDGAPGLKTLPVIASTSARPVITGATSQSDGAWR</sequence>
<comment type="caution">
    <text evidence="1">The sequence shown here is derived from an EMBL/GenBank/DDBJ whole genome shotgun (WGS) entry which is preliminary data.</text>
</comment>
<evidence type="ECO:0000313" key="1">
    <source>
        <dbReference type="EMBL" id="TNC49204.1"/>
    </source>
</evidence>
<dbReference type="OrthoDB" id="7197884at2"/>
<keyword evidence="1" id="KW-0378">Hydrolase</keyword>
<keyword evidence="2" id="KW-1185">Reference proteome</keyword>
<name>A0A5C4MX61_9RHOB</name>